<evidence type="ECO:0000313" key="3">
    <source>
        <dbReference type="Proteomes" id="UP000823912"/>
    </source>
</evidence>
<reference evidence="2" key="2">
    <citation type="journal article" date="2021" name="PeerJ">
        <title>Extensive microbial diversity within the chicken gut microbiome revealed by metagenomics and culture.</title>
        <authorList>
            <person name="Gilroy R."/>
            <person name="Ravi A."/>
            <person name="Getino M."/>
            <person name="Pursley I."/>
            <person name="Horton D.L."/>
            <person name="Alikhan N.F."/>
            <person name="Baker D."/>
            <person name="Gharbi K."/>
            <person name="Hall N."/>
            <person name="Watson M."/>
            <person name="Adriaenssens E.M."/>
            <person name="Foster-Nyarko E."/>
            <person name="Jarju S."/>
            <person name="Secka A."/>
            <person name="Antonio M."/>
            <person name="Oren A."/>
            <person name="Chaudhuri R.R."/>
            <person name="La Ragione R."/>
            <person name="Hildebrand F."/>
            <person name="Pallen M.J."/>
        </authorList>
    </citation>
    <scope>NUCLEOTIDE SEQUENCE</scope>
    <source>
        <strain evidence="2">ChiSjej5B23-6657</strain>
    </source>
</reference>
<dbReference type="Proteomes" id="UP000823912">
    <property type="component" value="Unassembled WGS sequence"/>
</dbReference>
<organism evidence="2 3">
    <name type="scientific">Candidatus Pullilachnospira gallistercoris</name>
    <dbReference type="NCBI Taxonomy" id="2840911"/>
    <lineage>
        <taxon>Bacteria</taxon>
        <taxon>Bacillati</taxon>
        <taxon>Bacillota</taxon>
        <taxon>Clostridia</taxon>
        <taxon>Lachnospirales</taxon>
        <taxon>Lachnospiraceae</taxon>
        <taxon>Lachnospiraceae incertae sedis</taxon>
        <taxon>Candidatus Pullilachnospira</taxon>
    </lineage>
</organism>
<dbReference type="NCBIfam" id="TIGR00254">
    <property type="entry name" value="GGDEF"/>
    <property type="match status" value="1"/>
</dbReference>
<dbReference type="PANTHER" id="PTHR45138:SF9">
    <property type="entry name" value="DIGUANYLATE CYCLASE DGCM-RELATED"/>
    <property type="match status" value="1"/>
</dbReference>
<reference evidence="2" key="1">
    <citation type="submission" date="2020-10" db="EMBL/GenBank/DDBJ databases">
        <authorList>
            <person name="Gilroy R."/>
        </authorList>
    </citation>
    <scope>NUCLEOTIDE SEQUENCE</scope>
    <source>
        <strain evidence="2">ChiSjej5B23-6657</strain>
    </source>
</reference>
<dbReference type="SUPFAM" id="SSF55073">
    <property type="entry name" value="Nucleotide cyclase"/>
    <property type="match status" value="1"/>
</dbReference>
<dbReference type="InterPro" id="IPR000160">
    <property type="entry name" value="GGDEF_dom"/>
</dbReference>
<dbReference type="Gene3D" id="3.30.70.270">
    <property type="match status" value="1"/>
</dbReference>
<protein>
    <submittedName>
        <fullName evidence="2">Diguanylate cyclase</fullName>
    </submittedName>
</protein>
<sequence>MRERGDVAFQWRNFWCEQKRLSPDICLVYGKIRIFWESPEHGMTIDVDSRFSVVYCLRDGKWKIVHMHQSIPYKDQIEGGYDSKPLSEQVWEVQRRVKEMARLAEMDGLTGLFNFRALKQIWDTKEKENLWFFLLDVDDFKEVNDTCGHIAGNQVLKNTAEILRVSVRSKDVVCRMGGDEFILLCSDLSGEREVCGLAERLLRNMSGGRKAQEGGCRPTVSIGITRIREGEELEAAMERADQALYRVKKEGKNDYSILL</sequence>
<dbReference type="Pfam" id="PF00990">
    <property type="entry name" value="GGDEF"/>
    <property type="match status" value="1"/>
</dbReference>
<dbReference type="InterPro" id="IPR050469">
    <property type="entry name" value="Diguanylate_Cyclase"/>
</dbReference>
<dbReference type="GO" id="GO:0005516">
    <property type="term" value="F:calmodulin binding"/>
    <property type="evidence" value="ECO:0007669"/>
    <property type="project" value="InterPro"/>
</dbReference>
<evidence type="ECO:0000259" key="1">
    <source>
        <dbReference type="PROSITE" id="PS50887"/>
    </source>
</evidence>
<gene>
    <name evidence="2" type="ORF">IAA55_05275</name>
</gene>
<feature type="domain" description="GGDEF" evidence="1">
    <location>
        <begin position="128"/>
        <end position="259"/>
    </location>
</feature>
<dbReference type="EMBL" id="DVHM01000084">
    <property type="protein sequence ID" value="HIR70673.1"/>
    <property type="molecule type" value="Genomic_DNA"/>
</dbReference>
<dbReference type="InterPro" id="IPR032710">
    <property type="entry name" value="NTF2-like_dom_sf"/>
</dbReference>
<evidence type="ECO:0000313" key="2">
    <source>
        <dbReference type="EMBL" id="HIR70673.1"/>
    </source>
</evidence>
<dbReference type="PANTHER" id="PTHR45138">
    <property type="entry name" value="REGULATORY COMPONENTS OF SENSORY TRANSDUCTION SYSTEM"/>
    <property type="match status" value="1"/>
</dbReference>
<dbReference type="InterPro" id="IPR029787">
    <property type="entry name" value="Nucleotide_cyclase"/>
</dbReference>
<dbReference type="Pfam" id="PF08332">
    <property type="entry name" value="CaMKII_AD"/>
    <property type="match status" value="1"/>
</dbReference>
<dbReference type="CDD" id="cd01949">
    <property type="entry name" value="GGDEF"/>
    <property type="match status" value="1"/>
</dbReference>
<proteinExistence type="predicted"/>
<dbReference type="Gene3D" id="3.10.450.50">
    <property type="match status" value="1"/>
</dbReference>
<dbReference type="InterPro" id="IPR013543">
    <property type="entry name" value="Ca/CaM-dep_prot_kinase-assoc"/>
</dbReference>
<dbReference type="GO" id="GO:0004683">
    <property type="term" value="F:calcium/calmodulin-dependent protein kinase activity"/>
    <property type="evidence" value="ECO:0007669"/>
    <property type="project" value="InterPro"/>
</dbReference>
<accession>A0A9D1E9F3</accession>
<dbReference type="GO" id="GO:0052621">
    <property type="term" value="F:diguanylate cyclase activity"/>
    <property type="evidence" value="ECO:0007669"/>
    <property type="project" value="TreeGrafter"/>
</dbReference>
<name>A0A9D1E9F3_9FIRM</name>
<dbReference type="SMART" id="SM00267">
    <property type="entry name" value="GGDEF"/>
    <property type="match status" value="1"/>
</dbReference>
<dbReference type="PROSITE" id="PS50887">
    <property type="entry name" value="GGDEF"/>
    <property type="match status" value="1"/>
</dbReference>
<comment type="caution">
    <text evidence="2">The sequence shown here is derived from an EMBL/GenBank/DDBJ whole genome shotgun (WGS) entry which is preliminary data.</text>
</comment>
<dbReference type="InterPro" id="IPR043128">
    <property type="entry name" value="Rev_trsase/Diguanyl_cyclase"/>
</dbReference>
<dbReference type="AlphaFoldDB" id="A0A9D1E9F3"/>
<dbReference type="SUPFAM" id="SSF54427">
    <property type="entry name" value="NTF2-like"/>
    <property type="match status" value="1"/>
</dbReference>